<evidence type="ECO:0000313" key="15">
    <source>
        <dbReference type="Proteomes" id="UP000001307"/>
    </source>
</evidence>
<feature type="transmembrane region" description="Helical" evidence="13">
    <location>
        <begin position="186"/>
        <end position="210"/>
    </location>
</feature>
<evidence type="ECO:0008006" key="16">
    <source>
        <dbReference type="Google" id="ProtNLM"/>
    </source>
</evidence>
<dbReference type="InterPro" id="IPR036259">
    <property type="entry name" value="MFS_trans_sf"/>
</dbReference>
<dbReference type="EMBL" id="FN653242">
    <property type="protein sequence ID" value="CBY14005.1"/>
    <property type="molecule type" value="Genomic_DNA"/>
</dbReference>
<accession>E4XWF0</accession>
<dbReference type="Pfam" id="PF07690">
    <property type="entry name" value="MFS_1"/>
    <property type="match status" value="1"/>
</dbReference>
<feature type="region of interest" description="Disordered" evidence="12">
    <location>
        <begin position="410"/>
        <end position="434"/>
    </location>
</feature>
<keyword evidence="7" id="KW-0325">Glycoprotein</keyword>
<comment type="catalytic activity">
    <reaction evidence="11">
        <text>L-leucine(in) = L-leucine(out)</text>
        <dbReference type="Rhea" id="RHEA:73011"/>
        <dbReference type="ChEBI" id="CHEBI:57427"/>
    </reaction>
</comment>
<keyword evidence="3" id="KW-1003">Cell membrane</keyword>
<evidence type="ECO:0000256" key="10">
    <source>
        <dbReference type="ARBA" id="ARBA00036777"/>
    </source>
</evidence>
<proteinExistence type="inferred from homology"/>
<sequence length="448" mass="49934">MGLFSPPTVEAVRARRWTVFIVSILENMLFAAPLFGWASLQNMLLSFGCASQLCIEDCQYFDGEELKAKYLAAQDEAGLAAFRAAKGNEQDKLWNDALCSTKYFSNYSVDEWSSRVDEKEWVMGCSNQASSMNSYYTIGTSFLSGSTMVYGLIMDKYGTRLLRLSGMAAFAISCLLFVLVQSDPRSMAWLITPAVLLNGMGGILYIFTGFQLANFFPAGRSTVCALLIGSYNASAIVYPLLFLAFDNGILSFRGCMLFHFFLAVASFVEGWLDTPVEPIPEPGSENRPIDDEKDEEKKESASDEIPSFSSVLFSIPCALSLITMCITVLRLSYYIGSMTIWFENAAKISNVTDEQEIKSIVDENTSLFGFLQPLCILWSIPIGYVLDRKFAVSKENPKKLAEAATNRDDGIPLLSENDRKNEKEVETADSSNGGSFFFYYFRRETEND</sequence>
<organism evidence="14">
    <name type="scientific">Oikopleura dioica</name>
    <name type="common">Tunicate</name>
    <dbReference type="NCBI Taxonomy" id="34765"/>
    <lineage>
        <taxon>Eukaryota</taxon>
        <taxon>Metazoa</taxon>
        <taxon>Chordata</taxon>
        <taxon>Tunicata</taxon>
        <taxon>Appendicularia</taxon>
        <taxon>Copelata</taxon>
        <taxon>Oikopleuridae</taxon>
        <taxon>Oikopleura</taxon>
    </lineage>
</organism>
<dbReference type="GO" id="GO:0015179">
    <property type="term" value="F:L-amino acid transmembrane transporter activity"/>
    <property type="evidence" value="ECO:0007669"/>
    <property type="project" value="TreeGrafter"/>
</dbReference>
<keyword evidence="4 13" id="KW-0812">Transmembrane</keyword>
<keyword evidence="6 13" id="KW-0472">Membrane</keyword>
<evidence type="ECO:0000313" key="14">
    <source>
        <dbReference type="EMBL" id="CBY14005.1"/>
    </source>
</evidence>
<dbReference type="Proteomes" id="UP000001307">
    <property type="component" value="Unassembled WGS sequence"/>
</dbReference>
<feature type="transmembrane region" description="Helical" evidence="13">
    <location>
        <begin position="17"/>
        <end position="38"/>
    </location>
</feature>
<gene>
    <name evidence="14" type="ORF">GSOID_T00006969001</name>
</gene>
<evidence type="ECO:0000256" key="9">
    <source>
        <dbReference type="ARBA" id="ARBA00036530"/>
    </source>
</evidence>
<evidence type="ECO:0000256" key="5">
    <source>
        <dbReference type="ARBA" id="ARBA00022989"/>
    </source>
</evidence>
<feature type="region of interest" description="Disordered" evidence="12">
    <location>
        <begin position="278"/>
        <end position="302"/>
    </location>
</feature>
<evidence type="ECO:0000256" key="7">
    <source>
        <dbReference type="ARBA" id="ARBA00023180"/>
    </source>
</evidence>
<evidence type="ECO:0000256" key="2">
    <source>
        <dbReference type="ARBA" id="ARBA00006595"/>
    </source>
</evidence>
<evidence type="ECO:0000256" key="4">
    <source>
        <dbReference type="ARBA" id="ARBA00022692"/>
    </source>
</evidence>
<reference evidence="14" key="1">
    <citation type="journal article" date="2010" name="Science">
        <title>Plasticity of animal genome architecture unmasked by rapid evolution of a pelagic tunicate.</title>
        <authorList>
            <person name="Denoeud F."/>
            <person name="Henriet S."/>
            <person name="Mungpakdee S."/>
            <person name="Aury J.M."/>
            <person name="Da Silva C."/>
            <person name="Brinkmann H."/>
            <person name="Mikhaleva J."/>
            <person name="Olsen L.C."/>
            <person name="Jubin C."/>
            <person name="Canestro C."/>
            <person name="Bouquet J.M."/>
            <person name="Danks G."/>
            <person name="Poulain J."/>
            <person name="Campsteijn C."/>
            <person name="Adamski M."/>
            <person name="Cross I."/>
            <person name="Yadetie F."/>
            <person name="Muffato M."/>
            <person name="Louis A."/>
            <person name="Butcher S."/>
            <person name="Tsagkogeorga G."/>
            <person name="Konrad A."/>
            <person name="Singh S."/>
            <person name="Jensen M.F."/>
            <person name="Cong E.H."/>
            <person name="Eikeseth-Otteraa H."/>
            <person name="Noel B."/>
            <person name="Anthouard V."/>
            <person name="Porcel B.M."/>
            <person name="Kachouri-Lafond R."/>
            <person name="Nishino A."/>
            <person name="Ugolini M."/>
            <person name="Chourrout P."/>
            <person name="Nishida H."/>
            <person name="Aasland R."/>
            <person name="Huzurbazar S."/>
            <person name="Westhof E."/>
            <person name="Delsuc F."/>
            <person name="Lehrach H."/>
            <person name="Reinhardt R."/>
            <person name="Weissenbach J."/>
            <person name="Roy S.W."/>
            <person name="Artiguenave F."/>
            <person name="Postlethwait J.H."/>
            <person name="Manak J.R."/>
            <person name="Thompson E.M."/>
            <person name="Jaillon O."/>
            <person name="Du Pasquier L."/>
            <person name="Boudinot P."/>
            <person name="Liberles D.A."/>
            <person name="Volff J.N."/>
            <person name="Philippe H."/>
            <person name="Lenhard B."/>
            <person name="Roest Crollius H."/>
            <person name="Wincker P."/>
            <person name="Chourrout D."/>
        </authorList>
    </citation>
    <scope>NUCLEOTIDE SEQUENCE [LARGE SCALE GENOMIC DNA]</scope>
</reference>
<comment type="subcellular location">
    <subcellularLocation>
        <location evidence="1">Cell membrane</location>
        <topology evidence="1">Multi-pass membrane protein</topology>
    </subcellularLocation>
</comment>
<dbReference type="PANTHER" id="PTHR20766:SF3">
    <property type="entry name" value="LARGE NEUTRAL AMINO ACIDS TRANSPORTER SMALL SUBUNIT 4-LIKE ISOFORM X1"/>
    <property type="match status" value="1"/>
</dbReference>
<keyword evidence="5 13" id="KW-1133">Transmembrane helix</keyword>
<feature type="transmembrane region" description="Helical" evidence="13">
    <location>
        <begin position="161"/>
        <end position="180"/>
    </location>
</feature>
<dbReference type="InterPro" id="IPR011701">
    <property type="entry name" value="MFS"/>
</dbReference>
<name>E4XWF0_OIKDI</name>
<keyword evidence="15" id="KW-1185">Reference proteome</keyword>
<feature type="transmembrane region" description="Helical" evidence="13">
    <location>
        <begin position="222"/>
        <end position="245"/>
    </location>
</feature>
<dbReference type="AlphaFoldDB" id="E4XWF0"/>
<evidence type="ECO:0000256" key="13">
    <source>
        <dbReference type="SAM" id="Phobius"/>
    </source>
</evidence>
<feature type="compositionally biased region" description="Basic and acidic residues" evidence="12">
    <location>
        <begin position="287"/>
        <end position="301"/>
    </location>
</feature>
<dbReference type="SUPFAM" id="SSF103473">
    <property type="entry name" value="MFS general substrate transporter"/>
    <property type="match status" value="1"/>
</dbReference>
<dbReference type="GO" id="GO:0015175">
    <property type="term" value="F:neutral L-amino acid transmembrane transporter activity"/>
    <property type="evidence" value="ECO:0007669"/>
    <property type="project" value="TreeGrafter"/>
</dbReference>
<dbReference type="Gene3D" id="1.20.1250.20">
    <property type="entry name" value="MFS general substrate transporter like domains"/>
    <property type="match status" value="1"/>
</dbReference>
<comment type="catalytic activity">
    <reaction evidence="10">
        <text>L-isoleucine(in) = L-isoleucine(out)</text>
        <dbReference type="Rhea" id="RHEA:70943"/>
        <dbReference type="ChEBI" id="CHEBI:58045"/>
    </reaction>
</comment>
<comment type="catalytic activity">
    <reaction evidence="9">
        <text>L-methionine(in) = L-methionine(out)</text>
        <dbReference type="Rhea" id="RHEA:70939"/>
        <dbReference type="ChEBI" id="CHEBI:57844"/>
    </reaction>
</comment>
<dbReference type="OrthoDB" id="330047at2759"/>
<evidence type="ECO:0000256" key="3">
    <source>
        <dbReference type="ARBA" id="ARBA00022475"/>
    </source>
</evidence>
<evidence type="ECO:0000256" key="8">
    <source>
        <dbReference type="ARBA" id="ARBA00036466"/>
    </source>
</evidence>
<evidence type="ECO:0000256" key="1">
    <source>
        <dbReference type="ARBA" id="ARBA00004651"/>
    </source>
</evidence>
<comment type="similarity">
    <text evidence="2">Belongs to the SLC43A transporter (TC 2.A.1.44) family.</text>
</comment>
<protein>
    <recommendedName>
        <fullName evidence="16">Major facilitator superfamily (MFS) profile domain-containing protein</fullName>
    </recommendedName>
</protein>
<evidence type="ECO:0000256" key="11">
    <source>
        <dbReference type="ARBA" id="ARBA00036887"/>
    </source>
</evidence>
<evidence type="ECO:0000256" key="12">
    <source>
        <dbReference type="SAM" id="MobiDB-lite"/>
    </source>
</evidence>
<feature type="compositionally biased region" description="Basic and acidic residues" evidence="12">
    <location>
        <begin position="410"/>
        <end position="426"/>
    </location>
</feature>
<evidence type="ECO:0000256" key="6">
    <source>
        <dbReference type="ARBA" id="ARBA00023136"/>
    </source>
</evidence>
<feature type="transmembrane region" description="Helical" evidence="13">
    <location>
        <begin position="135"/>
        <end position="154"/>
    </location>
</feature>
<dbReference type="InParanoid" id="E4XWF0"/>
<dbReference type="GO" id="GO:0005886">
    <property type="term" value="C:plasma membrane"/>
    <property type="evidence" value="ECO:0007669"/>
    <property type="project" value="UniProtKB-SubCell"/>
</dbReference>
<comment type="catalytic activity">
    <reaction evidence="8">
        <text>L-phenylalanine(in) = L-phenylalanine(out)</text>
        <dbReference type="Rhea" id="RHEA:27950"/>
        <dbReference type="ChEBI" id="CHEBI:58095"/>
    </reaction>
</comment>
<feature type="transmembrane region" description="Helical" evidence="13">
    <location>
        <begin position="311"/>
        <end position="335"/>
    </location>
</feature>
<dbReference type="PANTHER" id="PTHR20766">
    <property type="entry name" value="LARGE NEUTRAL AMINO ACIDS TRANSPORTER SMALL SUBUNIT 4-LIKE ISOFORM X1"/>
    <property type="match status" value="1"/>
</dbReference>